<evidence type="ECO:0000313" key="1">
    <source>
        <dbReference type="EMBL" id="QCD35631.1"/>
    </source>
</evidence>
<organism evidence="1 2">
    <name type="scientific">Muribaculum gordoncarteri</name>
    <dbReference type="NCBI Taxonomy" id="2530390"/>
    <lineage>
        <taxon>Bacteria</taxon>
        <taxon>Pseudomonadati</taxon>
        <taxon>Bacteroidota</taxon>
        <taxon>Bacteroidia</taxon>
        <taxon>Bacteroidales</taxon>
        <taxon>Muribaculaceae</taxon>
        <taxon>Muribaculum</taxon>
    </lineage>
</organism>
<dbReference type="KEGG" id="mgod:E7746_06855"/>
<dbReference type="RefSeq" id="WP_136410281.1">
    <property type="nucleotide sequence ID" value="NZ_CP039393.1"/>
</dbReference>
<dbReference type="AlphaFoldDB" id="A0A4P7VNQ0"/>
<proteinExistence type="predicted"/>
<accession>A0A4P7VNQ0</accession>
<reference evidence="1 2" key="1">
    <citation type="submission" date="2019-02" db="EMBL/GenBank/DDBJ databases">
        <title>Isolation and identification of novel species under the genus Muribaculum.</title>
        <authorList>
            <person name="Miyake S."/>
            <person name="Ding Y."/>
            <person name="Low A."/>
            <person name="Soh M."/>
            <person name="Seedorf H."/>
        </authorList>
    </citation>
    <scope>NUCLEOTIDE SEQUENCE [LARGE SCALE GENOMIC DNA]</scope>
    <source>
        <strain evidence="1 2">TLL-A4</strain>
    </source>
</reference>
<dbReference type="Proteomes" id="UP000297031">
    <property type="component" value="Chromosome"/>
</dbReference>
<protein>
    <submittedName>
        <fullName evidence="1">Uncharacterized protein</fullName>
    </submittedName>
</protein>
<sequence>MARVISMATSLHYAIEELMSMMIAEDEDEDFSLVDPEDEELYLALGIKADEIDKMADMISARYKSIKNKD</sequence>
<keyword evidence="2" id="KW-1185">Reference proteome</keyword>
<evidence type="ECO:0000313" key="2">
    <source>
        <dbReference type="Proteomes" id="UP000297031"/>
    </source>
</evidence>
<gene>
    <name evidence="1" type="ORF">E7746_06855</name>
</gene>
<dbReference type="EMBL" id="CP039393">
    <property type="protein sequence ID" value="QCD35631.1"/>
    <property type="molecule type" value="Genomic_DNA"/>
</dbReference>
<name>A0A4P7VNQ0_9BACT</name>